<dbReference type="SUPFAM" id="SSF56219">
    <property type="entry name" value="DNase I-like"/>
    <property type="match status" value="1"/>
</dbReference>
<feature type="region of interest" description="Disordered" evidence="1">
    <location>
        <begin position="1"/>
        <end position="35"/>
    </location>
</feature>
<feature type="compositionally biased region" description="Low complexity" evidence="1">
    <location>
        <begin position="9"/>
        <end position="20"/>
    </location>
</feature>
<feature type="region of interest" description="Disordered" evidence="1">
    <location>
        <begin position="507"/>
        <end position="537"/>
    </location>
</feature>
<dbReference type="RefSeq" id="XP_070856145.1">
    <property type="nucleotide sequence ID" value="XM_071004480.1"/>
</dbReference>
<proteinExistence type="predicted"/>
<dbReference type="EMBL" id="JABSNW010000009">
    <property type="protein sequence ID" value="KAL2884964.1"/>
    <property type="molecule type" value="Genomic_DNA"/>
</dbReference>
<accession>A0ABR4M9L6</accession>
<evidence type="ECO:0000259" key="2">
    <source>
        <dbReference type="SMART" id="SM00128"/>
    </source>
</evidence>
<organism evidence="3 4">
    <name type="scientific">Ceratocystis lukuohia</name>
    <dbReference type="NCBI Taxonomy" id="2019550"/>
    <lineage>
        <taxon>Eukaryota</taxon>
        <taxon>Fungi</taxon>
        <taxon>Dikarya</taxon>
        <taxon>Ascomycota</taxon>
        <taxon>Pezizomycotina</taxon>
        <taxon>Sordariomycetes</taxon>
        <taxon>Hypocreomycetidae</taxon>
        <taxon>Microascales</taxon>
        <taxon>Ceratocystidaceae</taxon>
        <taxon>Ceratocystis</taxon>
    </lineage>
</organism>
<reference evidence="3 4" key="1">
    <citation type="submission" date="2020-05" db="EMBL/GenBank/DDBJ databases">
        <title>Ceratocystis lukuohia genome.</title>
        <authorList>
            <person name="Harrington T.C."/>
            <person name="Kim K."/>
            <person name="Mayers C.G."/>
        </authorList>
    </citation>
    <scope>NUCLEOTIDE SEQUENCE [LARGE SCALE GENOMIC DNA]</scope>
    <source>
        <strain evidence="3 4">C4212</strain>
    </source>
</reference>
<dbReference type="SMART" id="SM00128">
    <property type="entry name" value="IPPc"/>
    <property type="match status" value="1"/>
</dbReference>
<dbReference type="Pfam" id="PF22669">
    <property type="entry name" value="Exo_endo_phos2"/>
    <property type="match status" value="1"/>
</dbReference>
<dbReference type="PANTHER" id="PTHR11200:SF286">
    <property type="entry name" value="5-PHOSPHATASE, PUTATIVE (AFU_ORTHOLOGUE AFUA_5G07600)-RELATED"/>
    <property type="match status" value="1"/>
</dbReference>
<gene>
    <name evidence="3" type="ORF">HOO65_090259</name>
</gene>
<sequence length="607" mass="65598">MAVPVSGISVGTSATSSESSPHLPPQSIFSPPTATSASTSVLQHSATSSPKNMKLDLLMLTFNCAKAAIDVGTFATHLYSALVEREGAMVPAQLPELVVLSLQEVAPLPNAFIGGALLNLYLRHFEEALNLAALNATKCTSTAACNNTNASTTGNKTNASAQVETASNVALDLTALTSVSGHRLYSLVKSHNVGMTAIMLLARSPAALSPVQIAEVGFGAAGMGNKGAVGLRTVFTRDGSNGSSSESTELTFIAAHLAAMEGNLEQRNTHWLRIMRELTFDDPARIFKEYNKTTAHSASEEEQQGQGRDTGLGSENIGLLAARHRRAKANLNARLHELSVFKPSSHLFIGGDLNYRISSTPPPPNAAFPSLNPASPHYFEKFLPLDQLTQERKAGRTLHGMTEAPVSFPPTYKYKALARLVPDDQIETHVPAVFAQHRYPSWTDRILYLDTPPWLRNSGSADGDKEAQSTSIDVHKYTSLPLMRSSDHQPVYLRVSVPLISRSLMTPSPMPGVRSSAFEQNHGSDGDSDEDSAPELPVQWRSDPRAFMPVSIDANSWQLRRQGRRREWAVGWAGAVWSTRQGALVLSTVLSLVAATYLAVQNFYAFE</sequence>
<keyword evidence="4" id="KW-1185">Reference proteome</keyword>
<protein>
    <submittedName>
        <fullName evidence="3">Phosphatidylinositol 3,4,5-trisphosphate 5-phosphatase 2B</fullName>
    </submittedName>
</protein>
<evidence type="ECO:0000313" key="3">
    <source>
        <dbReference type="EMBL" id="KAL2884964.1"/>
    </source>
</evidence>
<dbReference type="Proteomes" id="UP001610728">
    <property type="component" value="Unassembled WGS sequence"/>
</dbReference>
<dbReference type="InterPro" id="IPR046985">
    <property type="entry name" value="IP5"/>
</dbReference>
<evidence type="ECO:0000256" key="1">
    <source>
        <dbReference type="SAM" id="MobiDB-lite"/>
    </source>
</evidence>
<dbReference type="Gene3D" id="3.60.10.10">
    <property type="entry name" value="Endonuclease/exonuclease/phosphatase"/>
    <property type="match status" value="1"/>
</dbReference>
<feature type="region of interest" description="Disordered" evidence="1">
    <location>
        <begin position="293"/>
        <end position="314"/>
    </location>
</feature>
<dbReference type="PANTHER" id="PTHR11200">
    <property type="entry name" value="INOSITOL 5-PHOSPHATASE"/>
    <property type="match status" value="1"/>
</dbReference>
<evidence type="ECO:0000313" key="4">
    <source>
        <dbReference type="Proteomes" id="UP001610728"/>
    </source>
</evidence>
<dbReference type="InterPro" id="IPR036691">
    <property type="entry name" value="Endo/exonu/phosph_ase_sf"/>
</dbReference>
<feature type="domain" description="Inositol polyphosphate-related phosphatase" evidence="2">
    <location>
        <begin position="53"/>
        <end position="503"/>
    </location>
</feature>
<name>A0ABR4M9L6_9PEZI</name>
<comment type="caution">
    <text evidence="3">The sequence shown here is derived from an EMBL/GenBank/DDBJ whole genome shotgun (WGS) entry which is preliminary data.</text>
</comment>
<dbReference type="InterPro" id="IPR000300">
    <property type="entry name" value="IPPc"/>
</dbReference>
<dbReference type="GeneID" id="98121483"/>